<evidence type="ECO:0000256" key="5">
    <source>
        <dbReference type="ARBA" id="ARBA00023242"/>
    </source>
</evidence>
<dbReference type="InterPro" id="IPR003511">
    <property type="entry name" value="HORMA_dom"/>
</dbReference>
<keyword evidence="5" id="KW-0539">Nucleus</keyword>
<dbReference type="Pfam" id="PF02301">
    <property type="entry name" value="HORMA"/>
    <property type="match status" value="1"/>
</dbReference>
<dbReference type="PANTHER" id="PTHR11842">
    <property type="entry name" value="MITOTIC SPINDLE ASSEMBLY CHECKPOINT PROTEIN MAD2"/>
    <property type="match status" value="1"/>
</dbReference>
<keyword evidence="4" id="KW-0498">Mitosis</keyword>
<evidence type="ECO:0000313" key="9">
    <source>
        <dbReference type="EMBL" id="RKP03259.1"/>
    </source>
</evidence>
<proteinExistence type="inferred from homology"/>
<evidence type="ECO:0000313" key="11">
    <source>
        <dbReference type="Proteomes" id="UP000274922"/>
    </source>
</evidence>
<protein>
    <submittedName>
        <fullName evidence="8">HORMA domain-containing protein</fullName>
    </submittedName>
</protein>
<evidence type="ECO:0000313" key="8">
    <source>
        <dbReference type="EMBL" id="RKO97693.1"/>
    </source>
</evidence>
<evidence type="ECO:0000256" key="1">
    <source>
        <dbReference type="ARBA" id="ARBA00004123"/>
    </source>
</evidence>
<dbReference type="STRING" id="1555241.A0A4V1IV93"/>
<keyword evidence="6" id="KW-0131">Cell cycle</keyword>
<dbReference type="GO" id="GO:0000776">
    <property type="term" value="C:kinetochore"/>
    <property type="evidence" value="ECO:0007669"/>
    <property type="project" value="TreeGrafter"/>
</dbReference>
<dbReference type="GO" id="GO:0005737">
    <property type="term" value="C:cytoplasm"/>
    <property type="evidence" value="ECO:0007669"/>
    <property type="project" value="TreeGrafter"/>
</dbReference>
<dbReference type="SUPFAM" id="SSF56019">
    <property type="entry name" value="The spindle assembly checkpoint protein mad2"/>
    <property type="match status" value="1"/>
</dbReference>
<organism evidence="9 11">
    <name type="scientific">Caulochytrium protostelioides</name>
    <dbReference type="NCBI Taxonomy" id="1555241"/>
    <lineage>
        <taxon>Eukaryota</taxon>
        <taxon>Fungi</taxon>
        <taxon>Fungi incertae sedis</taxon>
        <taxon>Chytridiomycota</taxon>
        <taxon>Chytridiomycota incertae sedis</taxon>
        <taxon>Chytridiomycetes</taxon>
        <taxon>Caulochytriales</taxon>
        <taxon>Caulochytriaceae</taxon>
        <taxon>Caulochytrium</taxon>
    </lineage>
</organism>
<keyword evidence="3" id="KW-0132">Cell division</keyword>
<dbReference type="GO" id="GO:0007094">
    <property type="term" value="P:mitotic spindle assembly checkpoint signaling"/>
    <property type="evidence" value="ECO:0007669"/>
    <property type="project" value="TreeGrafter"/>
</dbReference>
<comment type="similarity">
    <text evidence="2">Belongs to the MAD2 family.</text>
</comment>
<dbReference type="Gene3D" id="3.30.900.10">
    <property type="entry name" value="HORMA domain"/>
    <property type="match status" value="1"/>
</dbReference>
<dbReference type="GO" id="GO:0051301">
    <property type="term" value="P:cell division"/>
    <property type="evidence" value="ECO:0007669"/>
    <property type="project" value="UniProtKB-KW"/>
</dbReference>
<dbReference type="EMBL" id="ML014126">
    <property type="protein sequence ID" value="RKP03259.1"/>
    <property type="molecule type" value="Genomic_DNA"/>
</dbReference>
<sequence length="209" mass="23702">MLKALQKRKLITLKGSAELVTEFFDYSINSILFQRGLYPPEDFKSEKKYGLNMQMISDDKVKVYLSRILSQVHNWVASGKISKLIMAVTSCDTRDVIERWQFNIKLDEQTVQTTDHKNKDVETIQQEIGAIMRQIVASVTFLPMITAPCTFNVLAYTSLDADVPDSWIDSDAKLVDPDLAQQVQLRGFTTGIHQVGTTVSYKLGDFTKK</sequence>
<evidence type="ECO:0000256" key="6">
    <source>
        <dbReference type="ARBA" id="ARBA00023306"/>
    </source>
</evidence>
<dbReference type="InterPro" id="IPR036570">
    <property type="entry name" value="HORMA_dom_sf"/>
</dbReference>
<evidence type="ECO:0000256" key="3">
    <source>
        <dbReference type="ARBA" id="ARBA00022618"/>
    </source>
</evidence>
<dbReference type="FunFam" id="3.30.900.10:FF:000002">
    <property type="entry name" value="Mitotic spindle assembly checkpoint protein MAD2A"/>
    <property type="match status" value="1"/>
</dbReference>
<evidence type="ECO:0000313" key="10">
    <source>
        <dbReference type="Proteomes" id="UP000268535"/>
    </source>
</evidence>
<keyword evidence="11" id="KW-1185">Reference proteome</keyword>
<dbReference type="EMBL" id="ML009192">
    <property type="protein sequence ID" value="RKO97693.1"/>
    <property type="molecule type" value="Genomic_DNA"/>
</dbReference>
<dbReference type="GO" id="GO:0033597">
    <property type="term" value="C:mitotic checkpoint complex"/>
    <property type="evidence" value="ECO:0007669"/>
    <property type="project" value="UniProtKB-ARBA"/>
</dbReference>
<gene>
    <name evidence="8" type="ORF">CAUPRSCDRAFT_6126</name>
    <name evidence="9" type="ORF">CXG81DRAFT_9809</name>
</gene>
<dbReference type="InterPro" id="IPR045091">
    <property type="entry name" value="Mad2-like"/>
</dbReference>
<reference evidence="8" key="3">
    <citation type="submission" date="2018-08" db="EMBL/GenBank/DDBJ databases">
        <title>Leveraging single-cell genomics to expand the Fungal Tree of Life.</title>
        <authorList>
            <consortium name="DOE Joint Genome Institute"/>
            <person name="Ahrendt S.R."/>
            <person name="Quandt C.A."/>
            <person name="Ciobanu D."/>
            <person name="Clum A."/>
            <person name="Salamov A."/>
            <person name="Andreopoulos B."/>
            <person name="Cheng J.-F."/>
            <person name="Woyke T."/>
            <person name="Pelin A."/>
            <person name="Henrissat B."/>
            <person name="Reynolds N."/>
            <person name="Benny G.L."/>
            <person name="Smith M.E."/>
            <person name="James T.Y."/>
            <person name="Grigoriev I.V."/>
        </authorList>
    </citation>
    <scope>NUCLEOTIDE SEQUENCE</scope>
    <source>
        <strain evidence="8">ATCC 52028</strain>
    </source>
</reference>
<evidence type="ECO:0000256" key="2">
    <source>
        <dbReference type="ARBA" id="ARBA00010348"/>
    </source>
</evidence>
<dbReference type="GO" id="GO:0005654">
    <property type="term" value="C:nucleoplasm"/>
    <property type="evidence" value="ECO:0007669"/>
    <property type="project" value="TreeGrafter"/>
</dbReference>
<dbReference type="PANTHER" id="PTHR11842:SF11">
    <property type="entry name" value="MITOTIC SPINDLE ASSEMBLY CHECKPOINT PROTEIN MAD2A"/>
    <property type="match status" value="1"/>
</dbReference>
<reference evidence="9" key="2">
    <citation type="submission" date="2018-04" db="EMBL/GenBank/DDBJ databases">
        <title>Leveraging single-cell genomics to expand the Fungal Tree of Life.</title>
        <authorList>
            <consortium name="DOE Joint Genome Institute"/>
            <person name="Ahrendt S.R."/>
            <person name="Quandt C.A."/>
            <person name="Ciobanu D."/>
            <person name="Clum A."/>
            <person name="Salamov A."/>
            <person name="Andreopoulos B."/>
            <person name="Cheng J.-F."/>
            <person name="Woyke T."/>
            <person name="Pelin A."/>
            <person name="Henrissat B."/>
            <person name="Benny G.L."/>
            <person name="Smith M.E."/>
            <person name="James T.Y."/>
            <person name="Grigoriev I.V."/>
        </authorList>
    </citation>
    <scope>NUCLEOTIDE SEQUENCE</scope>
    <source>
        <strain evidence="9">ATCC 52028</strain>
    </source>
</reference>
<dbReference type="OrthoDB" id="1806at2759"/>
<feature type="domain" description="HORMA" evidence="7">
    <location>
        <begin position="14"/>
        <end position="199"/>
    </location>
</feature>
<reference evidence="10 11" key="1">
    <citation type="journal article" date="2018" name="Nat. Microbiol.">
        <title>Leveraging single-cell genomics to expand the fungal tree of life.</title>
        <authorList>
            <person name="Ahrendt S.R."/>
            <person name="Quandt C.A."/>
            <person name="Ciobanu D."/>
            <person name="Clum A."/>
            <person name="Salamov A."/>
            <person name="Andreopoulos B."/>
            <person name="Cheng J.F."/>
            <person name="Woyke T."/>
            <person name="Pelin A."/>
            <person name="Henrissat B."/>
            <person name="Reynolds N.K."/>
            <person name="Benny G.L."/>
            <person name="Smith M.E."/>
            <person name="James T.Y."/>
            <person name="Grigoriev I.V."/>
        </authorList>
    </citation>
    <scope>NUCLEOTIDE SEQUENCE [LARGE SCALE GENOMIC DNA]</scope>
    <source>
        <strain evidence="10 11">ATCC 52028</strain>
    </source>
</reference>
<dbReference type="PROSITE" id="PS50815">
    <property type="entry name" value="HORMA"/>
    <property type="match status" value="1"/>
</dbReference>
<accession>A0A4V1IV93</accession>
<evidence type="ECO:0000259" key="7">
    <source>
        <dbReference type="PROSITE" id="PS50815"/>
    </source>
</evidence>
<dbReference type="Proteomes" id="UP000274922">
    <property type="component" value="Unassembled WGS sequence"/>
</dbReference>
<dbReference type="AlphaFoldDB" id="A0A4V1IV93"/>
<evidence type="ECO:0000256" key="4">
    <source>
        <dbReference type="ARBA" id="ARBA00022776"/>
    </source>
</evidence>
<dbReference type="Proteomes" id="UP000268535">
    <property type="component" value="Unassembled WGS sequence"/>
</dbReference>
<name>A0A4V1IV93_9FUNG</name>
<comment type="subcellular location">
    <subcellularLocation>
        <location evidence="1">Nucleus</location>
    </subcellularLocation>
</comment>